<comment type="caution">
    <text evidence="2">The sequence shown here is derived from an EMBL/GenBank/DDBJ whole genome shotgun (WGS) entry which is preliminary data.</text>
</comment>
<dbReference type="EMBL" id="JAUJYN010000001">
    <property type="protein sequence ID" value="KAK1279309.1"/>
    <property type="molecule type" value="Genomic_DNA"/>
</dbReference>
<proteinExistence type="predicted"/>
<feature type="chain" id="PRO_5043866248" evidence="1">
    <location>
        <begin position="24"/>
        <end position="141"/>
    </location>
</feature>
<dbReference type="InterPro" id="IPR001938">
    <property type="entry name" value="Thaumatin"/>
</dbReference>
<dbReference type="Pfam" id="PF00314">
    <property type="entry name" value="Thaumatin"/>
    <property type="match status" value="1"/>
</dbReference>
<dbReference type="Proteomes" id="UP001179952">
    <property type="component" value="Unassembled WGS sequence"/>
</dbReference>
<dbReference type="AlphaFoldDB" id="A0AAV9BSV4"/>
<dbReference type="Gene3D" id="2.60.110.10">
    <property type="entry name" value="Thaumatin"/>
    <property type="match status" value="1"/>
</dbReference>
<dbReference type="PANTHER" id="PTHR31048">
    <property type="entry name" value="OS03G0233200 PROTEIN"/>
    <property type="match status" value="1"/>
</dbReference>
<keyword evidence="3" id="KW-1185">Reference proteome</keyword>
<dbReference type="SUPFAM" id="SSF49870">
    <property type="entry name" value="Osmotin, thaumatin-like protein"/>
    <property type="match status" value="1"/>
</dbReference>
<gene>
    <name evidence="2" type="ORF">QJS04_geneDACA023005</name>
</gene>
<accession>A0AAV9BSV4</accession>
<evidence type="ECO:0000256" key="1">
    <source>
        <dbReference type="SAM" id="SignalP"/>
    </source>
</evidence>
<protein>
    <submittedName>
        <fullName evidence="2">Thaumatin-like protein</fullName>
    </submittedName>
</protein>
<dbReference type="InterPro" id="IPR037176">
    <property type="entry name" value="Osmotin/thaumatin-like_sf"/>
</dbReference>
<dbReference type="PRINTS" id="PR00347">
    <property type="entry name" value="THAUMATIN"/>
</dbReference>
<evidence type="ECO:0000313" key="2">
    <source>
        <dbReference type="EMBL" id="KAK1279309.1"/>
    </source>
</evidence>
<sequence length="141" mass="14897">MATQCPPLSSLLLLPLLFTLTNATTFNVINTCSYTVWAATVPGDGQQLDPGRSWTLNVPAGTTSARVWGRMGCSFDSSGNGHCQTGDCGGVLECTAYGSLPNTLAEYSPCVLETKTTCTTSRPDQNVISRASNIKLGDFIP</sequence>
<dbReference type="SMART" id="SM00205">
    <property type="entry name" value="THN"/>
    <property type="match status" value="1"/>
</dbReference>
<dbReference type="InterPro" id="IPR017949">
    <property type="entry name" value="Thaumatin_CS"/>
</dbReference>
<reference evidence="2" key="1">
    <citation type="journal article" date="2023" name="Nat. Commun.">
        <title>Diploid and tetraploid genomes of Acorus and the evolution of monocots.</title>
        <authorList>
            <person name="Ma L."/>
            <person name="Liu K.W."/>
            <person name="Li Z."/>
            <person name="Hsiao Y.Y."/>
            <person name="Qi Y."/>
            <person name="Fu T."/>
            <person name="Tang G.D."/>
            <person name="Zhang D."/>
            <person name="Sun W.H."/>
            <person name="Liu D.K."/>
            <person name="Li Y."/>
            <person name="Chen G.Z."/>
            <person name="Liu X.D."/>
            <person name="Liao X.Y."/>
            <person name="Jiang Y.T."/>
            <person name="Yu X."/>
            <person name="Hao Y."/>
            <person name="Huang J."/>
            <person name="Zhao X.W."/>
            <person name="Ke S."/>
            <person name="Chen Y.Y."/>
            <person name="Wu W.L."/>
            <person name="Hsu J.L."/>
            <person name="Lin Y.F."/>
            <person name="Huang M.D."/>
            <person name="Li C.Y."/>
            <person name="Huang L."/>
            <person name="Wang Z.W."/>
            <person name="Zhao X."/>
            <person name="Zhong W.Y."/>
            <person name="Peng D.H."/>
            <person name="Ahmad S."/>
            <person name="Lan S."/>
            <person name="Zhang J.S."/>
            <person name="Tsai W.C."/>
            <person name="Van de Peer Y."/>
            <person name="Liu Z.J."/>
        </authorList>
    </citation>
    <scope>NUCLEOTIDE SEQUENCE</scope>
    <source>
        <strain evidence="2">SCP</strain>
    </source>
</reference>
<reference evidence="2" key="2">
    <citation type="submission" date="2023-06" db="EMBL/GenBank/DDBJ databases">
        <authorList>
            <person name="Ma L."/>
            <person name="Liu K.-W."/>
            <person name="Li Z."/>
            <person name="Hsiao Y.-Y."/>
            <person name="Qi Y."/>
            <person name="Fu T."/>
            <person name="Tang G."/>
            <person name="Zhang D."/>
            <person name="Sun W.-H."/>
            <person name="Liu D.-K."/>
            <person name="Li Y."/>
            <person name="Chen G.-Z."/>
            <person name="Liu X.-D."/>
            <person name="Liao X.-Y."/>
            <person name="Jiang Y.-T."/>
            <person name="Yu X."/>
            <person name="Hao Y."/>
            <person name="Huang J."/>
            <person name="Zhao X.-W."/>
            <person name="Ke S."/>
            <person name="Chen Y.-Y."/>
            <person name="Wu W.-L."/>
            <person name="Hsu J.-L."/>
            <person name="Lin Y.-F."/>
            <person name="Huang M.-D."/>
            <person name="Li C.-Y."/>
            <person name="Huang L."/>
            <person name="Wang Z.-W."/>
            <person name="Zhao X."/>
            <person name="Zhong W.-Y."/>
            <person name="Peng D.-H."/>
            <person name="Ahmad S."/>
            <person name="Lan S."/>
            <person name="Zhang J.-S."/>
            <person name="Tsai W.-C."/>
            <person name="Van De Peer Y."/>
            <person name="Liu Z.-J."/>
        </authorList>
    </citation>
    <scope>NUCLEOTIDE SEQUENCE</scope>
    <source>
        <strain evidence="2">SCP</strain>
        <tissue evidence="2">Leaves</tissue>
    </source>
</reference>
<name>A0AAV9BSV4_ACOGR</name>
<dbReference type="PROSITE" id="PS51367">
    <property type="entry name" value="THAUMATIN_2"/>
    <property type="match status" value="1"/>
</dbReference>
<dbReference type="PROSITE" id="PS00316">
    <property type="entry name" value="THAUMATIN_1"/>
    <property type="match status" value="1"/>
</dbReference>
<evidence type="ECO:0000313" key="3">
    <source>
        <dbReference type="Proteomes" id="UP001179952"/>
    </source>
</evidence>
<organism evidence="2 3">
    <name type="scientific">Acorus gramineus</name>
    <name type="common">Dwarf sweet flag</name>
    <dbReference type="NCBI Taxonomy" id="55184"/>
    <lineage>
        <taxon>Eukaryota</taxon>
        <taxon>Viridiplantae</taxon>
        <taxon>Streptophyta</taxon>
        <taxon>Embryophyta</taxon>
        <taxon>Tracheophyta</taxon>
        <taxon>Spermatophyta</taxon>
        <taxon>Magnoliopsida</taxon>
        <taxon>Liliopsida</taxon>
        <taxon>Acoraceae</taxon>
        <taxon>Acorus</taxon>
    </lineage>
</organism>
<keyword evidence="1" id="KW-0732">Signal</keyword>
<feature type="signal peptide" evidence="1">
    <location>
        <begin position="1"/>
        <end position="23"/>
    </location>
</feature>